<dbReference type="InterPro" id="IPR004358">
    <property type="entry name" value="Sig_transdc_His_kin-like_C"/>
</dbReference>
<dbReference type="FunFam" id="3.30.565.10:FF:000006">
    <property type="entry name" value="Sensor histidine kinase WalK"/>
    <property type="match status" value="1"/>
</dbReference>
<dbReference type="SMART" id="SM00388">
    <property type="entry name" value="HisKA"/>
    <property type="match status" value="1"/>
</dbReference>
<keyword evidence="5 9" id="KW-0418">Kinase</keyword>
<dbReference type="Gene3D" id="1.10.287.130">
    <property type="match status" value="1"/>
</dbReference>
<dbReference type="InterPro" id="IPR036097">
    <property type="entry name" value="HisK_dim/P_sf"/>
</dbReference>
<accession>A0A3D8HI08</accession>
<gene>
    <name evidence="9" type="ORF">DWU89_02640</name>
    <name evidence="8" type="ORF">H8784_02590</name>
</gene>
<reference evidence="8 11" key="2">
    <citation type="submission" date="2020-08" db="EMBL/GenBank/DDBJ databases">
        <title>Genome public.</title>
        <authorList>
            <person name="Liu C."/>
            <person name="Sun Q."/>
        </authorList>
    </citation>
    <scope>NUCLEOTIDE SEQUENCE [LARGE SCALE GENOMIC DNA]</scope>
    <source>
        <strain evidence="8 11">426_9</strain>
    </source>
</reference>
<reference evidence="9 10" key="1">
    <citation type="submission" date="2018-07" db="EMBL/GenBank/DDBJ databases">
        <title>Parabacteroides acidifaciens nov. sp., isolated from human feces.</title>
        <authorList>
            <person name="Wang Y.J."/>
        </authorList>
    </citation>
    <scope>NUCLEOTIDE SEQUENCE [LARGE SCALE GENOMIC DNA]</scope>
    <source>
        <strain evidence="9 10">426-9</strain>
    </source>
</reference>
<dbReference type="InterPro" id="IPR036890">
    <property type="entry name" value="HATPase_C_sf"/>
</dbReference>
<dbReference type="EMBL" id="JACRTI010000004">
    <property type="protein sequence ID" value="MBC8600603.1"/>
    <property type="molecule type" value="Genomic_DNA"/>
</dbReference>
<evidence type="ECO:0000256" key="1">
    <source>
        <dbReference type="ARBA" id="ARBA00000085"/>
    </source>
</evidence>
<dbReference type="SUPFAM" id="SSF55874">
    <property type="entry name" value="ATPase domain of HSP90 chaperone/DNA topoisomerase II/histidine kinase"/>
    <property type="match status" value="1"/>
</dbReference>
<dbReference type="PROSITE" id="PS50109">
    <property type="entry name" value="HIS_KIN"/>
    <property type="match status" value="1"/>
</dbReference>
<dbReference type="Gene3D" id="3.30.565.10">
    <property type="entry name" value="Histidine kinase-like ATPase, C-terminal domain"/>
    <property type="match status" value="1"/>
</dbReference>
<dbReference type="InterPro" id="IPR005467">
    <property type="entry name" value="His_kinase_dom"/>
</dbReference>
<dbReference type="PRINTS" id="PR00344">
    <property type="entry name" value="BCTRLSENSOR"/>
</dbReference>
<dbReference type="AlphaFoldDB" id="A0A3D8HI08"/>
<evidence type="ECO:0000256" key="3">
    <source>
        <dbReference type="ARBA" id="ARBA00022553"/>
    </source>
</evidence>
<evidence type="ECO:0000313" key="10">
    <source>
        <dbReference type="Proteomes" id="UP000256321"/>
    </source>
</evidence>
<organism evidence="9 10">
    <name type="scientific">Parabacteroides acidifaciens</name>
    <dbReference type="NCBI Taxonomy" id="2290935"/>
    <lineage>
        <taxon>Bacteria</taxon>
        <taxon>Pseudomonadati</taxon>
        <taxon>Bacteroidota</taxon>
        <taxon>Bacteroidia</taxon>
        <taxon>Bacteroidales</taxon>
        <taxon>Tannerellaceae</taxon>
        <taxon>Parabacteroides</taxon>
    </lineage>
</organism>
<dbReference type="CDD" id="cd00082">
    <property type="entry name" value="HisKA"/>
    <property type="match status" value="1"/>
</dbReference>
<name>A0A3D8HI08_9BACT</name>
<evidence type="ECO:0000256" key="6">
    <source>
        <dbReference type="ARBA" id="ARBA00023012"/>
    </source>
</evidence>
<dbReference type="Pfam" id="PF00512">
    <property type="entry name" value="HisKA"/>
    <property type="match status" value="1"/>
</dbReference>
<dbReference type="GO" id="GO:0000155">
    <property type="term" value="F:phosphorelay sensor kinase activity"/>
    <property type="evidence" value="ECO:0007669"/>
    <property type="project" value="InterPro"/>
</dbReference>
<evidence type="ECO:0000313" key="9">
    <source>
        <dbReference type="EMBL" id="RDU50606.1"/>
    </source>
</evidence>
<feature type="domain" description="Histidine kinase" evidence="7">
    <location>
        <begin position="408"/>
        <end position="617"/>
    </location>
</feature>
<dbReference type="Proteomes" id="UP000256321">
    <property type="component" value="Unassembled WGS sequence"/>
</dbReference>
<comment type="caution">
    <text evidence="9">The sequence shown here is derived from an EMBL/GenBank/DDBJ whole genome shotgun (WGS) entry which is preliminary data.</text>
</comment>
<dbReference type="Proteomes" id="UP000629596">
    <property type="component" value="Unassembled WGS sequence"/>
</dbReference>
<evidence type="ECO:0000313" key="8">
    <source>
        <dbReference type="EMBL" id="MBC8600603.1"/>
    </source>
</evidence>
<dbReference type="Pfam" id="PF02518">
    <property type="entry name" value="HATPase_c"/>
    <property type="match status" value="1"/>
</dbReference>
<dbReference type="InterPro" id="IPR050736">
    <property type="entry name" value="Sensor_HK_Regulatory"/>
</dbReference>
<evidence type="ECO:0000256" key="5">
    <source>
        <dbReference type="ARBA" id="ARBA00022777"/>
    </source>
</evidence>
<dbReference type="InterPro" id="IPR003594">
    <property type="entry name" value="HATPase_dom"/>
</dbReference>
<dbReference type="EC" id="2.7.13.3" evidence="2"/>
<keyword evidence="3" id="KW-0597">Phosphoprotein</keyword>
<dbReference type="RefSeq" id="WP_115498126.1">
    <property type="nucleotide sequence ID" value="NZ_JACRTI010000004.1"/>
</dbReference>
<dbReference type="EMBL" id="QREV01000004">
    <property type="protein sequence ID" value="RDU50606.1"/>
    <property type="molecule type" value="Genomic_DNA"/>
</dbReference>
<protein>
    <recommendedName>
        <fullName evidence="2">histidine kinase</fullName>
        <ecNumber evidence="2">2.7.13.3</ecNumber>
    </recommendedName>
</protein>
<evidence type="ECO:0000256" key="2">
    <source>
        <dbReference type="ARBA" id="ARBA00012438"/>
    </source>
</evidence>
<dbReference type="Gene3D" id="3.30.450.20">
    <property type="entry name" value="PAS domain"/>
    <property type="match status" value="1"/>
</dbReference>
<comment type="catalytic activity">
    <reaction evidence="1">
        <text>ATP + protein L-histidine = ADP + protein N-phospho-L-histidine.</text>
        <dbReference type="EC" id="2.7.13.3"/>
    </reaction>
</comment>
<dbReference type="SMART" id="SM00387">
    <property type="entry name" value="HATPase_c"/>
    <property type="match status" value="1"/>
</dbReference>
<dbReference type="PANTHER" id="PTHR43711">
    <property type="entry name" value="TWO-COMPONENT HISTIDINE KINASE"/>
    <property type="match status" value="1"/>
</dbReference>
<keyword evidence="11" id="KW-1185">Reference proteome</keyword>
<dbReference type="PANTHER" id="PTHR43711:SF31">
    <property type="entry name" value="HISTIDINE KINASE"/>
    <property type="match status" value="1"/>
</dbReference>
<dbReference type="SUPFAM" id="SSF47384">
    <property type="entry name" value="Homodimeric domain of signal transducing histidine kinase"/>
    <property type="match status" value="1"/>
</dbReference>
<dbReference type="InterPro" id="IPR003661">
    <property type="entry name" value="HisK_dim/P_dom"/>
</dbReference>
<proteinExistence type="predicted"/>
<keyword evidence="4" id="KW-0808">Transferase</keyword>
<evidence type="ECO:0000256" key="4">
    <source>
        <dbReference type="ARBA" id="ARBA00022679"/>
    </source>
</evidence>
<keyword evidence="6" id="KW-0902">Two-component regulatory system</keyword>
<evidence type="ECO:0000259" key="7">
    <source>
        <dbReference type="PROSITE" id="PS50109"/>
    </source>
</evidence>
<sequence length="617" mass="70260">MDETSAKQILLTDFFTYYPAGGALYDSEGALLEINKIMYEKFAITDKHDFVLNNLFETDYLSDLQKNHLRSGSVLAGNQPLGYSIIPGFDSEGNTIGYTLLLTDTESYNPDRDMMRYDSKMKELKDISDKVAQSVPDTILLINNQLVVERIITYASETCITPEALNRRIDDLPGFIYPEAIKRKIASVVQKSLDTSETANMEFSIPGHDAPVVYFKLRLVPIQHKYVVAYIRNVSDMVEKEKENRHLSHQLSESRSMMELALRNSHISTYSFNFDLFRACDKESCNHCFQFYGANNELLERNRYICRALSVLRHPEDRQDFFLLFNEIRDKNLEEHSVNFRLKNDYDDQYRSYEVIGKALEKDAEGKTNLIVGCVIDNQKHVEYENSLIKAKEKAENADLLKSTFLANMTHEIRTPLNAIVGFSDLLSLEEDPELRETYTGLIKANNELLLNLINDVLDISKIESDMLTFTYTDVHLPSMMHEIHQTMQFRVPENVMLILDPCPVITLNADKNRVMQVLINLLTNATKYTEKGNIRFGYGIRRNFVRFYVTDTGRGIPKSELGNIFGRFVQLKGNKQGIGLGLAICKGLVSKMGGTISATSDVGKGSTFSFTLPLNP</sequence>
<evidence type="ECO:0000313" key="11">
    <source>
        <dbReference type="Proteomes" id="UP000629596"/>
    </source>
</evidence>